<comment type="caution">
    <text evidence="4">The sequence shown here is derived from an EMBL/GenBank/DDBJ whole genome shotgun (WGS) entry which is preliminary data.</text>
</comment>
<dbReference type="Proteomes" id="UP001642502">
    <property type="component" value="Unassembled WGS sequence"/>
</dbReference>
<name>A0ABP0E0C6_9PEZI</name>
<accession>A0ABP0E0C6</accession>
<keyword evidence="1" id="KW-0547">Nucleotide-binding</keyword>
<keyword evidence="5" id="KW-1185">Reference proteome</keyword>
<evidence type="ECO:0000259" key="3">
    <source>
        <dbReference type="Pfam" id="PF06414"/>
    </source>
</evidence>
<evidence type="ECO:0000256" key="1">
    <source>
        <dbReference type="ARBA" id="ARBA00022741"/>
    </source>
</evidence>
<dbReference type="EMBL" id="CAWUON010000116">
    <property type="protein sequence ID" value="CAK7273599.1"/>
    <property type="molecule type" value="Genomic_DNA"/>
</dbReference>
<protein>
    <recommendedName>
        <fullName evidence="3">Zeta toxin domain-containing protein</fullName>
    </recommendedName>
</protein>
<reference evidence="4 5" key="1">
    <citation type="submission" date="2024-01" db="EMBL/GenBank/DDBJ databases">
        <authorList>
            <person name="Allen C."/>
            <person name="Tagirdzhanova G."/>
        </authorList>
    </citation>
    <scope>NUCLEOTIDE SEQUENCE [LARGE SCALE GENOMIC DNA]</scope>
    <source>
        <strain evidence="4 5">CBS 119000</strain>
    </source>
</reference>
<evidence type="ECO:0000313" key="5">
    <source>
        <dbReference type="Proteomes" id="UP001642502"/>
    </source>
</evidence>
<keyword evidence="2" id="KW-0067">ATP-binding</keyword>
<proteinExistence type="predicted"/>
<dbReference type="SUPFAM" id="SSF52540">
    <property type="entry name" value="P-loop containing nucleoside triphosphate hydrolases"/>
    <property type="match status" value="1"/>
</dbReference>
<organism evidence="4 5">
    <name type="scientific">Sporothrix epigloea</name>
    <dbReference type="NCBI Taxonomy" id="1892477"/>
    <lineage>
        <taxon>Eukaryota</taxon>
        <taxon>Fungi</taxon>
        <taxon>Dikarya</taxon>
        <taxon>Ascomycota</taxon>
        <taxon>Pezizomycotina</taxon>
        <taxon>Sordariomycetes</taxon>
        <taxon>Sordariomycetidae</taxon>
        <taxon>Ophiostomatales</taxon>
        <taxon>Ophiostomataceae</taxon>
        <taxon>Sporothrix</taxon>
    </lineage>
</organism>
<evidence type="ECO:0000313" key="4">
    <source>
        <dbReference type="EMBL" id="CAK7273599.1"/>
    </source>
</evidence>
<gene>
    <name evidence="4" type="ORF">SEPCBS119000_005743</name>
</gene>
<dbReference type="InterPro" id="IPR010488">
    <property type="entry name" value="Zeta_toxin_domain"/>
</dbReference>
<dbReference type="InterPro" id="IPR027417">
    <property type="entry name" value="P-loop_NTPase"/>
</dbReference>
<sequence>MSLQPSDYFLSDADNAAIFEQQIGPIEFGNDNGTLITNTATPGRPVCIILAGQTGAGKSHAAPVLAASLSKIAAPRSRLCHLVADSHKPYHPAYAGLLAAAALGRAPAGLASAATGHDARRWLARACAVAAAQKRPTLVESASRYPQDVAAIATTFQAAGYRVCFMLLSVHTAQSRLGLLARFLDAGTVPPSSDPDSTCRHPSMPVRLTPRAIHDESCAGLALLAGMLDAQDGAVKGKRSNFLADAVLIVRRGNFVAYANDWQRSTGTWQTMPAGVCRALATEQSRRWTCNDSERSGNKDQSGAPLAREAVQFAYDVARLRAAHPDRVDELIALADEYGLGAETDDDNASIADKSVYRALDADTLVTHLQSSAW</sequence>
<feature type="domain" description="Zeta toxin" evidence="3">
    <location>
        <begin position="39"/>
        <end position="230"/>
    </location>
</feature>
<dbReference type="Pfam" id="PF06414">
    <property type="entry name" value="Zeta_toxin"/>
    <property type="match status" value="1"/>
</dbReference>
<dbReference type="Gene3D" id="3.40.50.300">
    <property type="entry name" value="P-loop containing nucleotide triphosphate hydrolases"/>
    <property type="match status" value="1"/>
</dbReference>
<evidence type="ECO:0000256" key="2">
    <source>
        <dbReference type="ARBA" id="ARBA00022840"/>
    </source>
</evidence>